<organism evidence="2 3">
    <name type="scientific">Actinosynnema mirum (strain ATCC 29888 / DSM 43827 / JCM 3225 / NBRC 14064 / NCIMB 13271 / NRRL B-12336 / IMRU 3971 / 101)</name>
    <dbReference type="NCBI Taxonomy" id="446462"/>
    <lineage>
        <taxon>Bacteria</taxon>
        <taxon>Bacillati</taxon>
        <taxon>Actinomycetota</taxon>
        <taxon>Actinomycetes</taxon>
        <taxon>Pseudonocardiales</taxon>
        <taxon>Pseudonocardiaceae</taxon>
        <taxon>Actinosynnema</taxon>
    </lineage>
</organism>
<protein>
    <submittedName>
        <fullName evidence="2">Uncharacterized protein</fullName>
    </submittedName>
</protein>
<dbReference type="STRING" id="446462.Amir_5594"/>
<dbReference type="RefSeq" id="WP_015804297.1">
    <property type="nucleotide sequence ID" value="NC_013093.1"/>
</dbReference>
<reference evidence="2 3" key="1">
    <citation type="journal article" date="2009" name="Stand. Genomic Sci.">
        <title>Complete genome sequence of Actinosynnema mirum type strain (101).</title>
        <authorList>
            <person name="Land M."/>
            <person name="Lapidus A."/>
            <person name="Mayilraj S."/>
            <person name="Chen F."/>
            <person name="Copeland A."/>
            <person name="Del Rio T.G."/>
            <person name="Nolan M."/>
            <person name="Lucas S."/>
            <person name="Tice H."/>
            <person name="Cheng J.F."/>
            <person name="Chertkov O."/>
            <person name="Bruce D."/>
            <person name="Goodwin L."/>
            <person name="Pitluck S."/>
            <person name="Rohde M."/>
            <person name="Goker M."/>
            <person name="Pati A."/>
            <person name="Ivanova N."/>
            <person name="Mavromatis K."/>
            <person name="Chen A."/>
            <person name="Palaniappan K."/>
            <person name="Hauser L."/>
            <person name="Chang Y.J."/>
            <person name="Jeffries C.C."/>
            <person name="Brettin T."/>
            <person name="Detter J.C."/>
            <person name="Han C."/>
            <person name="Chain P."/>
            <person name="Tindall B.J."/>
            <person name="Bristow J."/>
            <person name="Eisen J.A."/>
            <person name="Markowitz V."/>
            <person name="Hugenholtz P."/>
            <person name="Kyrpides N.C."/>
            <person name="Klenk H.P."/>
        </authorList>
    </citation>
    <scope>NUCLEOTIDE SEQUENCE [LARGE SCALE GENOMIC DNA]</scope>
    <source>
        <strain evidence="3">ATCC 29888 / DSM 43827 / JCM 3225 / NBRC 14064 / NCIMB 13271 / NRRL B-12336 / IMRU 3971 / 101</strain>
    </source>
</reference>
<accession>C6WBC1</accession>
<keyword evidence="1" id="KW-0472">Membrane</keyword>
<dbReference type="Proteomes" id="UP000002213">
    <property type="component" value="Chromosome"/>
</dbReference>
<dbReference type="EMBL" id="CP001630">
    <property type="protein sequence ID" value="ACU39412.1"/>
    <property type="molecule type" value="Genomic_DNA"/>
</dbReference>
<feature type="transmembrane region" description="Helical" evidence="1">
    <location>
        <begin position="6"/>
        <end position="24"/>
    </location>
</feature>
<evidence type="ECO:0000313" key="3">
    <source>
        <dbReference type="Proteomes" id="UP000002213"/>
    </source>
</evidence>
<keyword evidence="3" id="KW-1185">Reference proteome</keyword>
<proteinExistence type="predicted"/>
<gene>
    <name evidence="2" type="ordered locus">Amir_5594</name>
</gene>
<keyword evidence="1" id="KW-1133">Transmembrane helix</keyword>
<feature type="transmembrane region" description="Helical" evidence="1">
    <location>
        <begin position="64"/>
        <end position="89"/>
    </location>
</feature>
<dbReference type="HOGENOM" id="CLU_1764088_0_0_11"/>
<dbReference type="KEGG" id="ami:Amir_5594"/>
<feature type="transmembrane region" description="Helical" evidence="1">
    <location>
        <begin position="31"/>
        <end position="52"/>
    </location>
</feature>
<feature type="transmembrane region" description="Helical" evidence="1">
    <location>
        <begin position="101"/>
        <end position="125"/>
    </location>
</feature>
<keyword evidence="1" id="KW-0812">Transmembrane</keyword>
<evidence type="ECO:0000256" key="1">
    <source>
        <dbReference type="SAM" id="Phobius"/>
    </source>
</evidence>
<sequence length="147" mass="14766">MPAGAIGAGVLGFSCIVLVAVLHWKKKLPKIKCWLACVASVCLTGGLIATLHEVLRKAGGATGSVFGVHANVVLCTIGLALFGAFVIEADPRKGKGGIKNYTMGLGVAAPILIGAATAGVLPGWLASLRTSLGELAEPLAVFFGATG</sequence>
<evidence type="ECO:0000313" key="2">
    <source>
        <dbReference type="EMBL" id="ACU39412.1"/>
    </source>
</evidence>
<name>C6WBC1_ACTMD</name>
<dbReference type="AlphaFoldDB" id="C6WBC1"/>